<evidence type="ECO:0000313" key="3">
    <source>
        <dbReference type="Proteomes" id="UP000176609"/>
    </source>
</evidence>
<name>A0A1F6AM33_9BACT</name>
<evidence type="ECO:0000313" key="2">
    <source>
        <dbReference type="EMBL" id="OGG25745.1"/>
    </source>
</evidence>
<proteinExistence type="predicted"/>
<accession>A0A1F6AM33</accession>
<dbReference type="EMBL" id="MFJR01000015">
    <property type="protein sequence ID" value="OGG25745.1"/>
    <property type="molecule type" value="Genomic_DNA"/>
</dbReference>
<feature type="transmembrane region" description="Helical" evidence="1">
    <location>
        <begin position="57"/>
        <end position="78"/>
    </location>
</feature>
<dbReference type="Proteomes" id="UP000176609">
    <property type="component" value="Unassembled WGS sequence"/>
</dbReference>
<gene>
    <name evidence="2" type="ORF">A2960_05355</name>
</gene>
<sequence>MLTLGHLSASYLISQVPAIYGVPLTTTEQILVVGAGYVLDLDLLIAKLFVKREAYHHLLPTHTPLFVIIFSTLAFIFLKDVLSSTVLLLSFIAMMVHLVLDDIGYWFCKLGLQKLSKVPQIFWLYPFDNRRRHYVKNWQYETNISNYGMIKSYLTNAPANVIFELLFFTLAILVFLSSKGFIK</sequence>
<protein>
    <recommendedName>
        <fullName evidence="4">Metal-dependent hydrolase</fullName>
    </recommendedName>
</protein>
<comment type="caution">
    <text evidence="2">The sequence shown here is derived from an EMBL/GenBank/DDBJ whole genome shotgun (WGS) entry which is preliminary data.</text>
</comment>
<keyword evidence="1" id="KW-0812">Transmembrane</keyword>
<keyword evidence="1" id="KW-1133">Transmembrane helix</keyword>
<evidence type="ECO:0000256" key="1">
    <source>
        <dbReference type="SAM" id="Phobius"/>
    </source>
</evidence>
<reference evidence="2 3" key="1">
    <citation type="journal article" date="2016" name="Nat. Commun.">
        <title>Thousands of microbial genomes shed light on interconnected biogeochemical processes in an aquifer system.</title>
        <authorList>
            <person name="Anantharaman K."/>
            <person name="Brown C.T."/>
            <person name="Hug L.A."/>
            <person name="Sharon I."/>
            <person name="Castelle C.J."/>
            <person name="Probst A.J."/>
            <person name="Thomas B.C."/>
            <person name="Singh A."/>
            <person name="Wilkins M.J."/>
            <person name="Karaoz U."/>
            <person name="Brodie E.L."/>
            <person name="Williams K.H."/>
            <person name="Hubbard S.S."/>
            <person name="Banfield J.F."/>
        </authorList>
    </citation>
    <scope>NUCLEOTIDE SEQUENCE [LARGE SCALE GENOMIC DNA]</scope>
</reference>
<dbReference type="InterPro" id="IPR007404">
    <property type="entry name" value="YdjM-like"/>
</dbReference>
<evidence type="ECO:0008006" key="4">
    <source>
        <dbReference type="Google" id="ProtNLM"/>
    </source>
</evidence>
<feature type="transmembrane region" description="Helical" evidence="1">
    <location>
        <begin position="161"/>
        <end position="182"/>
    </location>
</feature>
<organism evidence="2 3">
    <name type="scientific">Candidatus Gottesmanbacteria bacterium RIFCSPLOWO2_01_FULL_39_12b</name>
    <dbReference type="NCBI Taxonomy" id="1798388"/>
    <lineage>
        <taxon>Bacteria</taxon>
        <taxon>Candidatus Gottesmaniibacteriota</taxon>
    </lineage>
</organism>
<dbReference type="Pfam" id="PF04307">
    <property type="entry name" value="YdjM"/>
    <property type="match status" value="1"/>
</dbReference>
<feature type="transmembrane region" description="Helical" evidence="1">
    <location>
        <begin position="84"/>
        <end position="107"/>
    </location>
</feature>
<keyword evidence="1" id="KW-0472">Membrane</keyword>
<dbReference type="AlphaFoldDB" id="A0A1F6AM33"/>